<gene>
    <name evidence="8" type="ORF">L2740_03680</name>
</gene>
<dbReference type="InterPro" id="IPR006620">
    <property type="entry name" value="Pro_4_hyd_alph"/>
</dbReference>
<dbReference type="Pfam" id="PF13661">
    <property type="entry name" value="2OG-FeII_Oxy_4"/>
    <property type="match status" value="1"/>
</dbReference>
<dbReference type="RefSeq" id="WP_248948760.1">
    <property type="nucleotide sequence ID" value="NZ_JAKILB010000002.1"/>
</dbReference>
<dbReference type="InterPro" id="IPR039558">
    <property type="entry name" value="TPA1/OFD1_N"/>
</dbReference>
<keyword evidence="2" id="KW-0479">Metal-binding</keyword>
<evidence type="ECO:0000256" key="2">
    <source>
        <dbReference type="ARBA" id="ARBA00022723"/>
    </source>
</evidence>
<evidence type="ECO:0000259" key="7">
    <source>
        <dbReference type="PROSITE" id="PS51471"/>
    </source>
</evidence>
<evidence type="ECO:0000256" key="4">
    <source>
        <dbReference type="ARBA" id="ARBA00022964"/>
    </source>
</evidence>
<feature type="domain" description="Fe2OG dioxygenase" evidence="7">
    <location>
        <begin position="132"/>
        <end position="230"/>
    </location>
</feature>
<dbReference type="GO" id="GO:0005506">
    <property type="term" value="F:iron ion binding"/>
    <property type="evidence" value="ECO:0007669"/>
    <property type="project" value="InterPro"/>
</dbReference>
<keyword evidence="3" id="KW-0847">Vitamin C</keyword>
<evidence type="ECO:0000313" key="9">
    <source>
        <dbReference type="Proteomes" id="UP001139293"/>
    </source>
</evidence>
<evidence type="ECO:0000256" key="1">
    <source>
        <dbReference type="ARBA" id="ARBA00001961"/>
    </source>
</evidence>
<dbReference type="GO" id="GO:0031418">
    <property type="term" value="F:L-ascorbic acid binding"/>
    <property type="evidence" value="ECO:0007669"/>
    <property type="project" value="UniProtKB-KW"/>
</dbReference>
<dbReference type="AlphaFoldDB" id="A0A9X1ZKM7"/>
<dbReference type="GO" id="GO:0006449">
    <property type="term" value="P:regulation of translational termination"/>
    <property type="evidence" value="ECO:0007669"/>
    <property type="project" value="TreeGrafter"/>
</dbReference>
<accession>A0A9X1ZKM7</accession>
<proteinExistence type="predicted"/>
<dbReference type="PANTHER" id="PTHR12117">
    <property type="entry name" value="HISTONE ACETYLTRANSFERASE COMPLEX"/>
    <property type="match status" value="1"/>
</dbReference>
<organism evidence="8 9">
    <name type="scientific">Shewanella pneumatophori</name>
    <dbReference type="NCBI Taxonomy" id="314092"/>
    <lineage>
        <taxon>Bacteria</taxon>
        <taxon>Pseudomonadati</taxon>
        <taxon>Pseudomonadota</taxon>
        <taxon>Gammaproteobacteria</taxon>
        <taxon>Alteromonadales</taxon>
        <taxon>Shewanellaceae</taxon>
        <taxon>Shewanella</taxon>
    </lineage>
</organism>
<comment type="caution">
    <text evidence="8">The sequence shown here is derived from an EMBL/GenBank/DDBJ whole genome shotgun (WGS) entry which is preliminary data.</text>
</comment>
<evidence type="ECO:0000256" key="5">
    <source>
        <dbReference type="ARBA" id="ARBA00023002"/>
    </source>
</evidence>
<dbReference type="Gene3D" id="2.60.120.620">
    <property type="entry name" value="q2cbj1_9rhob like domain"/>
    <property type="match status" value="1"/>
</dbReference>
<dbReference type="PROSITE" id="PS51471">
    <property type="entry name" value="FE2OG_OXY"/>
    <property type="match status" value="1"/>
</dbReference>
<dbReference type="InterPro" id="IPR051842">
    <property type="entry name" value="uS12_prolyl_hydroxylase"/>
</dbReference>
<dbReference type="EMBL" id="JAKILB010000002">
    <property type="protein sequence ID" value="MCL1137646.1"/>
    <property type="molecule type" value="Genomic_DNA"/>
</dbReference>
<keyword evidence="9" id="KW-1185">Reference proteome</keyword>
<evidence type="ECO:0000256" key="6">
    <source>
        <dbReference type="ARBA" id="ARBA00023004"/>
    </source>
</evidence>
<name>A0A9X1ZKM7_9GAMM</name>
<keyword evidence="5" id="KW-0560">Oxidoreductase</keyword>
<keyword evidence="6" id="KW-0408">Iron</keyword>
<dbReference type="GO" id="GO:0005737">
    <property type="term" value="C:cytoplasm"/>
    <property type="evidence" value="ECO:0007669"/>
    <property type="project" value="TreeGrafter"/>
</dbReference>
<dbReference type="SMART" id="SM00702">
    <property type="entry name" value="P4Hc"/>
    <property type="match status" value="1"/>
</dbReference>
<dbReference type="InterPro" id="IPR005123">
    <property type="entry name" value="Oxoglu/Fe-dep_dioxygenase_dom"/>
</dbReference>
<dbReference type="Proteomes" id="UP001139293">
    <property type="component" value="Unassembled WGS sequence"/>
</dbReference>
<dbReference type="PANTHER" id="PTHR12117:SF0">
    <property type="entry name" value="PROLYL 3-HYDROXYLASE OGFOD1"/>
    <property type="match status" value="1"/>
</dbReference>
<comment type="cofactor">
    <cofactor evidence="1">
        <name>L-ascorbate</name>
        <dbReference type="ChEBI" id="CHEBI:38290"/>
    </cofactor>
</comment>
<evidence type="ECO:0000256" key="3">
    <source>
        <dbReference type="ARBA" id="ARBA00022896"/>
    </source>
</evidence>
<reference evidence="8" key="1">
    <citation type="submission" date="2022-01" db="EMBL/GenBank/DDBJ databases">
        <title>Whole genome-based taxonomy of the Shewanellaceae.</title>
        <authorList>
            <person name="Martin-Rodriguez A.J."/>
        </authorList>
    </citation>
    <scope>NUCLEOTIDE SEQUENCE</scope>
    <source>
        <strain evidence="8">KCTC 23973</strain>
    </source>
</reference>
<sequence length="231" mass="26770">MTISFSPNLDWDSLKNQYKKDDRIKISDIWLPEDANKINQCLTSETEFSHAYTQNGRPLVSSDKELRDMTSNAQKSLFQNLYQDASKGVGFWYGRHMVTPSSPRLLNTVKSYLNSDSLLENIRYISDRPDIKLASAQGTRYTPGNFLTRHRDVVEREGRILAFVLGFTPKWHPDWGGLLQFYQDDGTPRDAWTPEFNSMTLFDVKHVHAVTYLTPFCPSQRFSITGWFRSR</sequence>
<evidence type="ECO:0000313" key="8">
    <source>
        <dbReference type="EMBL" id="MCL1137646.1"/>
    </source>
</evidence>
<keyword evidence="4" id="KW-0223">Dioxygenase</keyword>
<protein>
    <submittedName>
        <fullName evidence="8">2OG-Fe(II) oxygenase</fullName>
    </submittedName>
</protein>
<dbReference type="GO" id="GO:0031543">
    <property type="term" value="F:peptidyl-proline dioxygenase activity"/>
    <property type="evidence" value="ECO:0007669"/>
    <property type="project" value="TreeGrafter"/>
</dbReference>